<dbReference type="GO" id="GO:0000155">
    <property type="term" value="F:phosphorelay sensor kinase activity"/>
    <property type="evidence" value="ECO:0007669"/>
    <property type="project" value="TreeGrafter"/>
</dbReference>
<keyword evidence="9 11" id="KW-1133">Transmembrane helix</keyword>
<dbReference type="InterPro" id="IPR033479">
    <property type="entry name" value="dCache_1"/>
</dbReference>
<feature type="transmembrane region" description="Helical" evidence="11">
    <location>
        <begin position="284"/>
        <end position="305"/>
    </location>
</feature>
<dbReference type="PROSITE" id="PS50885">
    <property type="entry name" value="HAMP"/>
    <property type="match status" value="1"/>
</dbReference>
<name>A0A558DPZ6_9GAMM</name>
<evidence type="ECO:0000256" key="2">
    <source>
        <dbReference type="ARBA" id="ARBA00004651"/>
    </source>
</evidence>
<evidence type="ECO:0000313" key="13">
    <source>
        <dbReference type="EMBL" id="TVO70500.1"/>
    </source>
</evidence>
<evidence type="ECO:0000256" key="8">
    <source>
        <dbReference type="ARBA" id="ARBA00022777"/>
    </source>
</evidence>
<dbReference type="CDD" id="cd12912">
    <property type="entry name" value="PDC2_MCP_like"/>
    <property type="match status" value="1"/>
</dbReference>
<dbReference type="InterPro" id="IPR029151">
    <property type="entry name" value="Sensor-like_sf"/>
</dbReference>
<evidence type="ECO:0000256" key="10">
    <source>
        <dbReference type="ARBA" id="ARBA00023136"/>
    </source>
</evidence>
<dbReference type="EMBL" id="VMNH01000024">
    <property type="protein sequence ID" value="TVO70500.1"/>
    <property type="molecule type" value="Genomic_DNA"/>
</dbReference>
<dbReference type="PANTHER" id="PTHR45528">
    <property type="entry name" value="SENSOR HISTIDINE KINASE CPXA"/>
    <property type="match status" value="1"/>
</dbReference>
<dbReference type="CDD" id="cd06225">
    <property type="entry name" value="HAMP"/>
    <property type="match status" value="1"/>
</dbReference>
<sequence length="360" mass="40162">MIEADRNKLGIFPKLLIVMVFVSTIPLALIWYATSQSTEHLVNEQVNQRLSQTSSTLSSYIDGWVEMNVRMLKQNSDIPAVTSMQKDQQTPILKIINQQYEWIYLAFTVAINGDNISRSDDKPLTKYGDRSYVRQVLGGKPLGQQVLVGKTSGKPALVLATPIKNGGDKPTGILAIAMTLKELSSKVVDAKIGSTGYAFLLDPDGRVIAHPSNEYTSERKDMSSHPAYRGLMFDNNNHIDYIDEQNNRVISYSSKTPHGWILVVQQHYAEAYASLEKTNQNAQVLLIGTVLLAFTIALIVSGRLIKPIKRLTHVADQVSRGDFSSESADNQRKDELGDLARAIERLGQSVRLSMEHYQRQ</sequence>
<dbReference type="Proteomes" id="UP000316649">
    <property type="component" value="Unassembled WGS sequence"/>
</dbReference>
<evidence type="ECO:0000256" key="11">
    <source>
        <dbReference type="SAM" id="Phobius"/>
    </source>
</evidence>
<dbReference type="InterPro" id="IPR003660">
    <property type="entry name" value="HAMP_dom"/>
</dbReference>
<dbReference type="EC" id="2.7.13.3" evidence="3"/>
<evidence type="ECO:0000259" key="12">
    <source>
        <dbReference type="PROSITE" id="PS50885"/>
    </source>
</evidence>
<keyword evidence="6" id="KW-0808">Transferase</keyword>
<keyword evidence="7 11" id="KW-0812">Transmembrane</keyword>
<keyword evidence="10 11" id="KW-0472">Membrane</keyword>
<dbReference type="Pfam" id="PF00672">
    <property type="entry name" value="HAMP"/>
    <property type="match status" value="1"/>
</dbReference>
<accession>A0A558DPZ6</accession>
<reference evidence="13 14" key="1">
    <citation type="submission" date="2019-07" db="EMBL/GenBank/DDBJ databases">
        <title>The pathways for chlorine oxyanion respiration interact through the shared metabolite chlorate.</title>
        <authorList>
            <person name="Barnum T.P."/>
            <person name="Cheng Y."/>
            <person name="Hill K.A."/>
            <person name="Lucas L.N."/>
            <person name="Carlson H.K."/>
            <person name="Coates J.D."/>
        </authorList>
    </citation>
    <scope>NUCLEOTIDE SEQUENCE [LARGE SCALE GENOMIC DNA]</scope>
    <source>
        <strain evidence="13 14">BK-1</strain>
    </source>
</reference>
<dbReference type="SMART" id="SM00304">
    <property type="entry name" value="HAMP"/>
    <property type="match status" value="1"/>
</dbReference>
<dbReference type="PANTHER" id="PTHR45528:SF10">
    <property type="entry name" value="METHYL-ACCEPTING CHEMOTAXIS PROTEIN"/>
    <property type="match status" value="1"/>
</dbReference>
<evidence type="ECO:0000256" key="5">
    <source>
        <dbReference type="ARBA" id="ARBA00022553"/>
    </source>
</evidence>
<comment type="catalytic activity">
    <reaction evidence="1">
        <text>ATP + protein L-histidine = ADP + protein N-phospho-L-histidine.</text>
        <dbReference type="EC" id="2.7.13.3"/>
    </reaction>
</comment>
<organism evidence="13 14">
    <name type="scientific">Sedimenticola selenatireducens</name>
    <dbReference type="NCBI Taxonomy" id="191960"/>
    <lineage>
        <taxon>Bacteria</taxon>
        <taxon>Pseudomonadati</taxon>
        <taxon>Pseudomonadota</taxon>
        <taxon>Gammaproteobacteria</taxon>
        <taxon>Chromatiales</taxon>
        <taxon>Sedimenticolaceae</taxon>
        <taxon>Sedimenticola</taxon>
    </lineage>
</organism>
<keyword evidence="8" id="KW-0418">Kinase</keyword>
<dbReference type="Pfam" id="PF02743">
    <property type="entry name" value="dCache_1"/>
    <property type="match status" value="1"/>
</dbReference>
<dbReference type="SUPFAM" id="SSF158472">
    <property type="entry name" value="HAMP domain-like"/>
    <property type="match status" value="1"/>
</dbReference>
<evidence type="ECO:0000256" key="7">
    <source>
        <dbReference type="ARBA" id="ARBA00022692"/>
    </source>
</evidence>
<dbReference type="OrthoDB" id="5759972at2"/>
<evidence type="ECO:0000313" key="14">
    <source>
        <dbReference type="Proteomes" id="UP000316649"/>
    </source>
</evidence>
<feature type="transmembrane region" description="Helical" evidence="11">
    <location>
        <begin position="12"/>
        <end position="33"/>
    </location>
</feature>
<evidence type="ECO:0000256" key="1">
    <source>
        <dbReference type="ARBA" id="ARBA00000085"/>
    </source>
</evidence>
<comment type="caution">
    <text evidence="13">The sequence shown here is derived from an EMBL/GenBank/DDBJ whole genome shotgun (WGS) entry which is preliminary data.</text>
</comment>
<keyword evidence="14" id="KW-1185">Reference proteome</keyword>
<proteinExistence type="predicted"/>
<gene>
    <name evidence="13" type="ORF">FHP88_16570</name>
</gene>
<dbReference type="InterPro" id="IPR050398">
    <property type="entry name" value="HssS/ArlS-like"/>
</dbReference>
<keyword evidence="5" id="KW-0597">Phosphoprotein</keyword>
<evidence type="ECO:0000256" key="3">
    <source>
        <dbReference type="ARBA" id="ARBA00012438"/>
    </source>
</evidence>
<dbReference type="AlphaFoldDB" id="A0A558DPZ6"/>
<comment type="subcellular location">
    <subcellularLocation>
        <location evidence="2">Cell membrane</location>
        <topology evidence="2">Multi-pass membrane protein</topology>
    </subcellularLocation>
</comment>
<dbReference type="RefSeq" id="WP_144360214.1">
    <property type="nucleotide sequence ID" value="NZ_VMNH01000024.1"/>
</dbReference>
<dbReference type="SUPFAM" id="SSF103190">
    <property type="entry name" value="Sensory domain-like"/>
    <property type="match status" value="1"/>
</dbReference>
<protein>
    <recommendedName>
        <fullName evidence="3">histidine kinase</fullName>
        <ecNumber evidence="3">2.7.13.3</ecNumber>
    </recommendedName>
</protein>
<evidence type="ECO:0000256" key="4">
    <source>
        <dbReference type="ARBA" id="ARBA00022475"/>
    </source>
</evidence>
<dbReference type="GO" id="GO:0005886">
    <property type="term" value="C:plasma membrane"/>
    <property type="evidence" value="ECO:0007669"/>
    <property type="project" value="UniProtKB-SubCell"/>
</dbReference>
<dbReference type="Gene3D" id="6.10.340.10">
    <property type="match status" value="1"/>
</dbReference>
<feature type="domain" description="HAMP" evidence="12">
    <location>
        <begin position="302"/>
        <end position="355"/>
    </location>
</feature>
<evidence type="ECO:0000256" key="6">
    <source>
        <dbReference type="ARBA" id="ARBA00022679"/>
    </source>
</evidence>
<evidence type="ECO:0000256" key="9">
    <source>
        <dbReference type="ARBA" id="ARBA00022989"/>
    </source>
</evidence>
<keyword evidence="4" id="KW-1003">Cell membrane</keyword>
<dbReference type="Gene3D" id="3.30.450.20">
    <property type="entry name" value="PAS domain"/>
    <property type="match status" value="1"/>
</dbReference>